<dbReference type="PROSITE" id="PS51257">
    <property type="entry name" value="PROKAR_LIPOPROTEIN"/>
    <property type="match status" value="1"/>
</dbReference>
<comment type="caution">
    <text evidence="1">The sequence shown here is derived from an EMBL/GenBank/DDBJ whole genome shotgun (WGS) entry which is preliminary data.</text>
</comment>
<dbReference type="EMBL" id="JANFNG010000019">
    <property type="protein sequence ID" value="MCQ4083176.1"/>
    <property type="molecule type" value="Genomic_DNA"/>
</dbReference>
<gene>
    <name evidence="1" type="ORF">NGB36_21845</name>
</gene>
<dbReference type="InterPro" id="IPR036182">
    <property type="entry name" value="PCuAC_sf"/>
</dbReference>
<dbReference type="InterPro" id="IPR007410">
    <property type="entry name" value="LpqE-like"/>
</dbReference>
<dbReference type="Pfam" id="PF04314">
    <property type="entry name" value="PCuAC"/>
    <property type="match status" value="1"/>
</dbReference>
<organism evidence="1 2">
    <name type="scientific">Streptomyces humicola</name>
    <dbReference type="NCBI Taxonomy" id="2953240"/>
    <lineage>
        <taxon>Bacteria</taxon>
        <taxon>Bacillati</taxon>
        <taxon>Actinomycetota</taxon>
        <taxon>Actinomycetes</taxon>
        <taxon>Kitasatosporales</taxon>
        <taxon>Streptomycetaceae</taxon>
        <taxon>Streptomyces</taxon>
    </lineage>
</organism>
<evidence type="ECO:0000313" key="1">
    <source>
        <dbReference type="EMBL" id="MCQ4083176.1"/>
    </source>
</evidence>
<dbReference type="RefSeq" id="WP_255922103.1">
    <property type="nucleotide sequence ID" value="NZ_JANFNG010000019.1"/>
</dbReference>
<reference evidence="1" key="1">
    <citation type="submission" date="2022-06" db="EMBL/GenBank/DDBJ databases">
        <title>Draft genome sequence of Streptomyces sp. RB6PN25 isolated from peat swamp forest in Thailand.</title>
        <authorList>
            <person name="Duangmal K."/>
            <person name="Klaysubun C."/>
        </authorList>
    </citation>
    <scope>NUCLEOTIDE SEQUENCE</scope>
    <source>
        <strain evidence="1">RB6PN25</strain>
    </source>
</reference>
<dbReference type="PANTHER" id="PTHR36302">
    <property type="entry name" value="BLR7088 PROTEIN"/>
    <property type="match status" value="1"/>
</dbReference>
<name>A0ABT1PZS8_9ACTN</name>
<dbReference type="Gene3D" id="2.60.40.1890">
    <property type="entry name" value="PCu(A)C copper chaperone"/>
    <property type="match status" value="1"/>
</dbReference>
<accession>A0ABT1PZS8</accession>
<proteinExistence type="predicted"/>
<dbReference type="SUPFAM" id="SSF110087">
    <property type="entry name" value="DR1885-like metal-binding protein"/>
    <property type="match status" value="1"/>
</dbReference>
<dbReference type="Proteomes" id="UP001057702">
    <property type="component" value="Unassembled WGS sequence"/>
</dbReference>
<evidence type="ECO:0000313" key="2">
    <source>
        <dbReference type="Proteomes" id="UP001057702"/>
    </source>
</evidence>
<sequence length="162" mass="16467">MTAARRLIPTGPVLLVGGLLVGAAALTGCSHASQAPAGKPELRVSGAYVPQPPMSDMAAGYFTVTNTGGASDELTGVTSDLASDVSMNTTTPAGQMQDAASLPIPADGKLVLSTGGNHLMLMGLRKKPTVGEKVSFVLHFAKSSPIAVQVPVEPATYQPPKD</sequence>
<dbReference type="InterPro" id="IPR058248">
    <property type="entry name" value="Lxx211020-like"/>
</dbReference>
<dbReference type="PANTHER" id="PTHR36302:SF1">
    <property type="entry name" value="COPPER CHAPERONE PCU(A)C"/>
    <property type="match status" value="1"/>
</dbReference>
<keyword evidence="2" id="KW-1185">Reference proteome</keyword>
<protein>
    <submittedName>
        <fullName evidence="1">Copper chaperone PCu(A)C</fullName>
    </submittedName>
</protein>